<dbReference type="RefSeq" id="WP_128778876.1">
    <property type="nucleotide sequence ID" value="NZ_RYFI01000020.1"/>
</dbReference>
<name>A0A4Q0M9L8_9HYPH</name>
<accession>A0A4Q0M9L8</accession>
<evidence type="ECO:0000259" key="4">
    <source>
        <dbReference type="Pfam" id="PF04586"/>
    </source>
</evidence>
<comment type="caution">
    <text evidence="5">The sequence shown here is derived from an EMBL/GenBank/DDBJ whole genome shotgun (WGS) entry which is preliminary data.</text>
</comment>
<dbReference type="EMBL" id="RYFI01000020">
    <property type="protein sequence ID" value="RXF69901.1"/>
    <property type="molecule type" value="Genomic_DNA"/>
</dbReference>
<evidence type="ECO:0000256" key="3">
    <source>
        <dbReference type="ARBA" id="ARBA00022801"/>
    </source>
</evidence>
<reference evidence="5 6" key="1">
    <citation type="submission" date="2018-12" db="EMBL/GenBank/DDBJ databases">
        <title>bacterium Hansschlegelia zhihuaiae S113.</title>
        <authorList>
            <person name="He J."/>
        </authorList>
    </citation>
    <scope>NUCLEOTIDE SEQUENCE [LARGE SCALE GENOMIC DNA]</scope>
    <source>
        <strain evidence="5 6">S 113</strain>
    </source>
</reference>
<dbReference type="GO" id="GO:0006508">
    <property type="term" value="P:proteolysis"/>
    <property type="evidence" value="ECO:0007669"/>
    <property type="project" value="UniProtKB-KW"/>
</dbReference>
<dbReference type="Proteomes" id="UP000289708">
    <property type="component" value="Unassembled WGS sequence"/>
</dbReference>
<dbReference type="NCBIfam" id="NF045541">
    <property type="entry name" value="scaf_prot_MCP2"/>
    <property type="match status" value="1"/>
</dbReference>
<dbReference type="Pfam" id="PF25209">
    <property type="entry name" value="Phage_capsid_4"/>
    <property type="match status" value="1"/>
</dbReference>
<feature type="domain" description="Prohead serine protease" evidence="4">
    <location>
        <begin position="90"/>
        <end position="159"/>
    </location>
</feature>
<protein>
    <submittedName>
        <fullName evidence="5">Peptidase</fullName>
    </submittedName>
</protein>
<sequence>MSDVLTRRVGAIGPSSFDEAAMTVEAVVSTYADVARRDSRGPYVERLDAAGLDTRRIVGAPLLDGHRQGGSRDVIGVVQSLRHEPGRLVAVLRLSAAQDVAPAVAKIREGILRGVSVGYRVARWAESIINGERVRTAAAWSIFEVSAVPIGADPDASFRSEPMSENDELPTVEAPSIEMPEAQQAQIRSLAEVAGLTRGWAEDRIDEGLSVEDARKRVQDELRRRSAATPHIRTASPQNDGVARFRAMEDALATRSGVVIEDARADAARPYMGFSLRDFARASLEARGVSTAGMDPDALFRAALHTTSDFPQLLTGAGRRTLLASFTAAASPLKSLARQGSRVDFRTGSTLRLGEIGALQKVSEAGEIKSVSRSEAVEAYALDTYGALFTISRKALINDDLGAFNDWASAAGQAAAQTEAALLWSLLSQSNGAGPTMGDGKRLFHSDHGNTLTGAPLSVEALSDARLAMRQQTGLDGKTRITVTPKYLVVGPELETEAEKVLASIYAATTSDANPFSQKLTLLVEPRIIDDSWFVFADPASAPALEYSYLSSAPGPQMSEREGWEVLSREFRVVLDFGAGALDWRGAVRNPGA</sequence>
<gene>
    <name evidence="5" type="ORF">EK403_18170</name>
</gene>
<dbReference type="OrthoDB" id="9806592at2"/>
<evidence type="ECO:0000256" key="1">
    <source>
        <dbReference type="ARBA" id="ARBA00022612"/>
    </source>
</evidence>
<keyword evidence="1" id="KW-1188">Viral release from host cell</keyword>
<organism evidence="5 6">
    <name type="scientific">Hansschlegelia zhihuaiae</name>
    <dbReference type="NCBI Taxonomy" id="405005"/>
    <lineage>
        <taxon>Bacteria</taxon>
        <taxon>Pseudomonadati</taxon>
        <taxon>Pseudomonadota</taxon>
        <taxon>Alphaproteobacteria</taxon>
        <taxon>Hyphomicrobiales</taxon>
        <taxon>Methylopilaceae</taxon>
        <taxon>Hansschlegelia</taxon>
    </lineage>
</organism>
<dbReference type="Pfam" id="PF04586">
    <property type="entry name" value="Peptidase_S78"/>
    <property type="match status" value="1"/>
</dbReference>
<keyword evidence="3" id="KW-0378">Hydrolase</keyword>
<dbReference type="GO" id="GO:0008233">
    <property type="term" value="F:peptidase activity"/>
    <property type="evidence" value="ECO:0007669"/>
    <property type="project" value="UniProtKB-KW"/>
</dbReference>
<keyword evidence="2" id="KW-0645">Protease</keyword>
<evidence type="ECO:0000313" key="5">
    <source>
        <dbReference type="EMBL" id="RXF69901.1"/>
    </source>
</evidence>
<dbReference type="InterPro" id="IPR054613">
    <property type="entry name" value="Peptidase_S78_dom"/>
</dbReference>
<keyword evidence="6" id="KW-1185">Reference proteome</keyword>
<dbReference type="AlphaFoldDB" id="A0A4Q0M9L8"/>
<proteinExistence type="predicted"/>
<evidence type="ECO:0000313" key="6">
    <source>
        <dbReference type="Proteomes" id="UP000289708"/>
    </source>
</evidence>
<evidence type="ECO:0000256" key="2">
    <source>
        <dbReference type="ARBA" id="ARBA00022670"/>
    </source>
</evidence>